<dbReference type="RefSeq" id="WP_184196828.1">
    <property type="nucleotide sequence ID" value="NZ_BMOX01000076.1"/>
</dbReference>
<evidence type="ECO:0000256" key="1">
    <source>
        <dbReference type="SAM" id="SignalP"/>
    </source>
</evidence>
<name>A0A841L2I8_9SPHN</name>
<proteinExistence type="predicted"/>
<organism evidence="3 4">
    <name type="scientific">Polymorphobacter multimanifer</name>
    <dbReference type="NCBI Taxonomy" id="1070431"/>
    <lineage>
        <taxon>Bacteria</taxon>
        <taxon>Pseudomonadati</taxon>
        <taxon>Pseudomonadota</taxon>
        <taxon>Alphaproteobacteria</taxon>
        <taxon>Sphingomonadales</taxon>
        <taxon>Sphingosinicellaceae</taxon>
        <taxon>Polymorphobacter</taxon>
    </lineage>
</organism>
<dbReference type="AlphaFoldDB" id="A0A841L2I8"/>
<dbReference type="EMBL" id="JACIIV010000007">
    <property type="protein sequence ID" value="MBB6227029.1"/>
    <property type="molecule type" value="Genomic_DNA"/>
</dbReference>
<dbReference type="PIRSF" id="PIRSF031900">
    <property type="entry name" value="UCP031900"/>
    <property type="match status" value="1"/>
</dbReference>
<dbReference type="InterPro" id="IPR014567">
    <property type="entry name" value="UCP031900"/>
</dbReference>
<reference evidence="3 4" key="1">
    <citation type="submission" date="2020-08" db="EMBL/GenBank/DDBJ databases">
        <title>Genomic Encyclopedia of Type Strains, Phase IV (KMG-IV): sequencing the most valuable type-strain genomes for metagenomic binning, comparative biology and taxonomic classification.</title>
        <authorList>
            <person name="Goeker M."/>
        </authorList>
    </citation>
    <scope>NUCLEOTIDE SEQUENCE [LARGE SCALE GENOMIC DNA]</scope>
    <source>
        <strain evidence="3 4">DSM 102189</strain>
    </source>
</reference>
<keyword evidence="4" id="KW-1185">Reference proteome</keyword>
<feature type="domain" description="Phytase-like" evidence="2">
    <location>
        <begin position="80"/>
        <end position="333"/>
    </location>
</feature>
<feature type="chain" id="PRO_5032775357" description="Phytase-like domain-containing protein" evidence="1">
    <location>
        <begin position="37"/>
        <end position="351"/>
    </location>
</feature>
<sequence>MKILKFLASARGLLMGAALLLLLPYGLGALSSNASAAADAVQPIRLTTTPLPLNRDDPGQTRIGALAFLGAVQVRSTAEGFGGISGLQTDGRGQFLAVTDTGNWLAFRSIERGGRLVGLEGAVTAPLLDTEGMAAIEKADADAESLAWDPATGAVTIGFEQDHRLMHYAGIDPRRPETLARSATRTERWAGMVDWPRNGGAESLAVLPGGARLVIAEDPSHDGGHLALLDSSGEIGGGEIRRLGIPGLPEHRPTDAVALDATRVLVLHRRFNLRGQGAGLTLIDLAPALAGGTHVPSTELARWEAPVTLDNMEGLAIARSGDRVFLYIVSDDNLNSLQATIVMKFELLLPQ</sequence>
<keyword evidence="1" id="KW-0732">Signal</keyword>
<dbReference type="Pfam" id="PF13449">
    <property type="entry name" value="Phytase-like"/>
    <property type="match status" value="1"/>
</dbReference>
<evidence type="ECO:0000313" key="4">
    <source>
        <dbReference type="Proteomes" id="UP000538147"/>
    </source>
</evidence>
<protein>
    <recommendedName>
        <fullName evidence="2">Phytase-like domain-containing protein</fullName>
    </recommendedName>
</protein>
<comment type="caution">
    <text evidence="3">The sequence shown here is derived from an EMBL/GenBank/DDBJ whole genome shotgun (WGS) entry which is preliminary data.</text>
</comment>
<dbReference type="InterPro" id="IPR027372">
    <property type="entry name" value="Phytase-like_dom"/>
</dbReference>
<accession>A0A841L2I8</accession>
<evidence type="ECO:0000259" key="2">
    <source>
        <dbReference type="Pfam" id="PF13449"/>
    </source>
</evidence>
<gene>
    <name evidence="3" type="ORF">FHS79_001191</name>
</gene>
<dbReference type="Proteomes" id="UP000538147">
    <property type="component" value="Unassembled WGS sequence"/>
</dbReference>
<feature type="signal peptide" evidence="1">
    <location>
        <begin position="1"/>
        <end position="36"/>
    </location>
</feature>
<evidence type="ECO:0000313" key="3">
    <source>
        <dbReference type="EMBL" id="MBB6227029.1"/>
    </source>
</evidence>